<dbReference type="SUPFAM" id="SSF81324">
    <property type="entry name" value="Voltage-gated potassium channels"/>
    <property type="match status" value="1"/>
</dbReference>
<dbReference type="Proteomes" id="UP001230496">
    <property type="component" value="Chromosome"/>
</dbReference>
<feature type="transmembrane region" description="Helical" evidence="12">
    <location>
        <begin position="87"/>
        <end position="111"/>
    </location>
</feature>
<keyword evidence="4 12" id="KW-0812">Transmembrane</keyword>
<organism evidence="14 15">
    <name type="scientific">Marivirga salinarum</name>
    <dbReference type="NCBI Taxonomy" id="3059078"/>
    <lineage>
        <taxon>Bacteria</taxon>
        <taxon>Pseudomonadati</taxon>
        <taxon>Bacteroidota</taxon>
        <taxon>Cytophagia</taxon>
        <taxon>Cytophagales</taxon>
        <taxon>Marivirgaceae</taxon>
        <taxon>Marivirga</taxon>
    </lineage>
</organism>
<evidence type="ECO:0000313" key="14">
    <source>
        <dbReference type="EMBL" id="WMN12987.1"/>
    </source>
</evidence>
<dbReference type="PRINTS" id="PR00169">
    <property type="entry name" value="KCHANNEL"/>
</dbReference>
<dbReference type="KEGG" id="msaa:QYS49_35200"/>
<dbReference type="InterPro" id="IPR028325">
    <property type="entry name" value="VG_K_chnl"/>
</dbReference>
<evidence type="ECO:0000256" key="3">
    <source>
        <dbReference type="ARBA" id="ARBA00022538"/>
    </source>
</evidence>
<keyword evidence="8 12" id="KW-1133">Transmembrane helix</keyword>
<dbReference type="EMBL" id="CP129971">
    <property type="protein sequence ID" value="WMN12987.1"/>
    <property type="molecule type" value="Genomic_DNA"/>
</dbReference>
<feature type="transmembrane region" description="Helical" evidence="12">
    <location>
        <begin position="190"/>
        <end position="212"/>
    </location>
</feature>
<keyword evidence="9" id="KW-0406">Ion transport</keyword>
<name>A0AA51ND28_9BACT</name>
<evidence type="ECO:0000256" key="9">
    <source>
        <dbReference type="ARBA" id="ARBA00023065"/>
    </source>
</evidence>
<keyword evidence="15" id="KW-1185">Reference proteome</keyword>
<evidence type="ECO:0000259" key="13">
    <source>
        <dbReference type="Pfam" id="PF00520"/>
    </source>
</evidence>
<keyword evidence="7" id="KW-0630">Potassium</keyword>
<proteinExistence type="predicted"/>
<feature type="transmembrane region" description="Helical" evidence="12">
    <location>
        <begin position="23"/>
        <end position="44"/>
    </location>
</feature>
<feature type="transmembrane region" description="Helical" evidence="12">
    <location>
        <begin position="218"/>
        <end position="243"/>
    </location>
</feature>
<dbReference type="Gene3D" id="1.10.287.70">
    <property type="match status" value="1"/>
</dbReference>
<dbReference type="AlphaFoldDB" id="A0AA51ND28"/>
<accession>A0AA51ND28</accession>
<keyword evidence="3" id="KW-0633">Potassium transport</keyword>
<dbReference type="Gene3D" id="1.20.120.350">
    <property type="entry name" value="Voltage-gated potassium channels. Chain C"/>
    <property type="match status" value="1"/>
</dbReference>
<feature type="transmembrane region" description="Helical" evidence="12">
    <location>
        <begin position="157"/>
        <end position="178"/>
    </location>
</feature>
<keyword evidence="11" id="KW-0407">Ion channel</keyword>
<dbReference type="GO" id="GO:0008076">
    <property type="term" value="C:voltage-gated potassium channel complex"/>
    <property type="evidence" value="ECO:0007669"/>
    <property type="project" value="InterPro"/>
</dbReference>
<dbReference type="InterPro" id="IPR027359">
    <property type="entry name" value="Volt_channel_dom_sf"/>
</dbReference>
<dbReference type="PANTHER" id="PTHR11537">
    <property type="entry name" value="VOLTAGE-GATED POTASSIUM CHANNEL"/>
    <property type="match status" value="1"/>
</dbReference>
<gene>
    <name evidence="14" type="ORF">QYS49_35200</name>
</gene>
<keyword evidence="6" id="KW-0851">Voltage-gated channel</keyword>
<protein>
    <submittedName>
        <fullName evidence="14">Ion transporter</fullName>
    </submittedName>
</protein>
<evidence type="ECO:0000256" key="4">
    <source>
        <dbReference type="ARBA" id="ARBA00022692"/>
    </source>
</evidence>
<comment type="subcellular location">
    <subcellularLocation>
        <location evidence="1">Membrane</location>
        <topology evidence="1">Multi-pass membrane protein</topology>
    </subcellularLocation>
</comment>
<dbReference type="RefSeq" id="WP_308351417.1">
    <property type="nucleotide sequence ID" value="NZ_CP129971.1"/>
</dbReference>
<feature type="transmembrane region" description="Helical" evidence="12">
    <location>
        <begin position="56"/>
        <end position="75"/>
    </location>
</feature>
<evidence type="ECO:0000313" key="15">
    <source>
        <dbReference type="Proteomes" id="UP001230496"/>
    </source>
</evidence>
<evidence type="ECO:0000256" key="6">
    <source>
        <dbReference type="ARBA" id="ARBA00022882"/>
    </source>
</evidence>
<dbReference type="GO" id="GO:0001508">
    <property type="term" value="P:action potential"/>
    <property type="evidence" value="ECO:0007669"/>
    <property type="project" value="TreeGrafter"/>
</dbReference>
<evidence type="ECO:0000256" key="7">
    <source>
        <dbReference type="ARBA" id="ARBA00022958"/>
    </source>
</evidence>
<sequence length="264" mass="29843">MTFKHKIFNLVDENNKGSLPNRAFNIFIVFLIILNVTAIVLESFSRIKSTYSQEFYIFEIFSVVIFTIEYLLRVYTADFKYPSKTKIGSIGTFLSSPLAIIDLLAILPTYLPLIIPIDLRFIRILRLLRITRLFKINRYSNSLKLIAEVFKDKRSDLGVTIFVTFILLVIASTLMYYIEGQVQPDKFPNIIASFWWAVATLTTVGYGDVYPITGLGQFISGIIALLGIGLVALPTGILSSAFIDKINSKRRADVEKCPTCGRDL</sequence>
<dbReference type="GO" id="GO:0005249">
    <property type="term" value="F:voltage-gated potassium channel activity"/>
    <property type="evidence" value="ECO:0007669"/>
    <property type="project" value="InterPro"/>
</dbReference>
<dbReference type="PANTHER" id="PTHR11537:SF254">
    <property type="entry name" value="POTASSIUM VOLTAGE-GATED CHANNEL PROTEIN SHAB"/>
    <property type="match status" value="1"/>
</dbReference>
<dbReference type="InterPro" id="IPR005821">
    <property type="entry name" value="Ion_trans_dom"/>
</dbReference>
<evidence type="ECO:0000256" key="11">
    <source>
        <dbReference type="ARBA" id="ARBA00023303"/>
    </source>
</evidence>
<reference evidence="14 15" key="1">
    <citation type="submission" date="2023-08" db="EMBL/GenBank/DDBJ databases">
        <title>Comparative genomics and taxonomic characterization of three novel marine species of genus Marivirga.</title>
        <authorList>
            <person name="Muhammad N."/>
            <person name="Kim S.-G."/>
        </authorList>
    </citation>
    <scope>NUCLEOTIDE SEQUENCE [LARGE SCALE GENOMIC DNA]</scope>
    <source>
        <strain evidence="14 15">BDSF4-3</strain>
    </source>
</reference>
<evidence type="ECO:0000256" key="10">
    <source>
        <dbReference type="ARBA" id="ARBA00023136"/>
    </source>
</evidence>
<dbReference type="Pfam" id="PF00520">
    <property type="entry name" value="Ion_trans"/>
    <property type="match status" value="1"/>
</dbReference>
<feature type="domain" description="Ion transport" evidence="13">
    <location>
        <begin position="22"/>
        <end position="242"/>
    </location>
</feature>
<keyword evidence="5" id="KW-0631">Potassium channel</keyword>
<evidence type="ECO:0000256" key="2">
    <source>
        <dbReference type="ARBA" id="ARBA00022448"/>
    </source>
</evidence>
<keyword evidence="2" id="KW-0813">Transport</keyword>
<dbReference type="FunFam" id="1.10.287.70:FF:000028">
    <property type="entry name" value="potassium voltage-gated channel subfamily D member 3"/>
    <property type="match status" value="1"/>
</dbReference>
<evidence type="ECO:0000256" key="1">
    <source>
        <dbReference type="ARBA" id="ARBA00004141"/>
    </source>
</evidence>
<evidence type="ECO:0000256" key="12">
    <source>
        <dbReference type="SAM" id="Phobius"/>
    </source>
</evidence>
<keyword evidence="10 12" id="KW-0472">Membrane</keyword>
<evidence type="ECO:0000256" key="8">
    <source>
        <dbReference type="ARBA" id="ARBA00022989"/>
    </source>
</evidence>
<evidence type="ECO:0000256" key="5">
    <source>
        <dbReference type="ARBA" id="ARBA00022826"/>
    </source>
</evidence>